<accession>A0A7X3K5J8</accession>
<proteinExistence type="predicted"/>
<feature type="chain" id="PRO_5031250140" evidence="1">
    <location>
        <begin position="21"/>
        <end position="305"/>
    </location>
</feature>
<reference evidence="2 3" key="1">
    <citation type="submission" date="2019-12" db="EMBL/GenBank/DDBJ databases">
        <title>Devosia maris sp. nov., isolated from the deep seawater.</title>
        <authorList>
            <person name="Liu Y."/>
        </authorList>
    </citation>
    <scope>NUCLEOTIDE SEQUENCE [LARGE SCALE GENOMIC DNA]</scope>
    <source>
        <strain evidence="2 3">L53-10-65</strain>
    </source>
</reference>
<comment type="caution">
    <text evidence="2">The sequence shown here is derived from an EMBL/GenBank/DDBJ whole genome shotgun (WGS) entry which is preliminary data.</text>
</comment>
<sequence>MIRTLATTALLLAGTGIAIASDLDTAIDQFLAPPGYERVDIEALEQSLQDYWLDTTTISPDGAVGPIEKALLIATGAIPSERTRTALAYGELHDEQHGRLSFIELRHYNMGPAIRDMAIEGYGAENTADLTEFGKGEHLGWRFVFMPLMGNTAVLVDAARTVIDPDIAYDQDCTGRPCMDLDHPFDSIADWEETDTSAPHWPRQYPESDGLIATPAHAAAELAVIGWSANVESGAYQWTGGERPESADHFHPWRFIGIDRNLGQEAAIDAVWQETQLMDDSLSAMAFRRLELPGATYWFGAATPR</sequence>
<protein>
    <submittedName>
        <fullName evidence="2">Uncharacterized protein</fullName>
    </submittedName>
</protein>
<evidence type="ECO:0000313" key="3">
    <source>
        <dbReference type="Proteomes" id="UP000438106"/>
    </source>
</evidence>
<organism evidence="2 3">
    <name type="scientific">Devosia marina</name>
    <dbReference type="NCBI Taxonomy" id="2683198"/>
    <lineage>
        <taxon>Bacteria</taxon>
        <taxon>Pseudomonadati</taxon>
        <taxon>Pseudomonadota</taxon>
        <taxon>Alphaproteobacteria</taxon>
        <taxon>Hyphomicrobiales</taxon>
        <taxon>Devosiaceae</taxon>
        <taxon>Devosia</taxon>
    </lineage>
</organism>
<name>A0A7X3K5J8_9HYPH</name>
<dbReference type="RefSeq" id="WP_157291495.1">
    <property type="nucleotide sequence ID" value="NZ_WQRF01000008.1"/>
</dbReference>
<dbReference type="Proteomes" id="UP000438106">
    <property type="component" value="Unassembled WGS sequence"/>
</dbReference>
<dbReference type="EMBL" id="WQRF01000008">
    <property type="protein sequence ID" value="MVT00685.1"/>
    <property type="molecule type" value="Genomic_DNA"/>
</dbReference>
<evidence type="ECO:0000313" key="2">
    <source>
        <dbReference type="EMBL" id="MVT00685.1"/>
    </source>
</evidence>
<gene>
    <name evidence="2" type="ORF">GO014_16795</name>
</gene>
<dbReference type="AlphaFoldDB" id="A0A7X3K5J8"/>
<keyword evidence="1" id="KW-0732">Signal</keyword>
<feature type="signal peptide" evidence="1">
    <location>
        <begin position="1"/>
        <end position="20"/>
    </location>
</feature>
<evidence type="ECO:0000256" key="1">
    <source>
        <dbReference type="SAM" id="SignalP"/>
    </source>
</evidence>
<keyword evidence="3" id="KW-1185">Reference proteome</keyword>